<dbReference type="GO" id="GO:0009055">
    <property type="term" value="F:electron transfer activity"/>
    <property type="evidence" value="ECO:0007669"/>
    <property type="project" value="InterPro"/>
</dbReference>
<dbReference type="Gene3D" id="1.10.760.10">
    <property type="entry name" value="Cytochrome c-like domain"/>
    <property type="match status" value="2"/>
</dbReference>
<sequence>MNEFRLPPLAAWLAIGAVSLPVLTGLHPGQKAPPAPADSTDRPRWVVPDIRRIPQTPEGNLIRYGRELIARTSDYLGPAGKVRPLSNGMNCQNCHLDAGTRFLGNNYGAVYATYPKFRARSGTRETIVKRISDCFERSLNGRAPDSTSREMTAMIAYMKWLGSGVPKGRTPKGTGVEKLRYPDRPADPAAGGRLYTAKCAVCHGKNGEGIKAGKSFVYPPVWGPDSYNDAAGLYRLSNFAGFVKNNMPFGATPEAPQLTDEEAWDLAAFVNSQPRPHKDQSGDWKDLRQKPIDFPFGPYADSFPEKQHKYGPYRPILESLKQP</sequence>
<dbReference type="PANTHER" id="PTHR35008:SF9">
    <property type="entry name" value="CYTOCHROME C DOMAIN-CONTAINING PROTEIN"/>
    <property type="match status" value="1"/>
</dbReference>
<dbReference type="RefSeq" id="WP_093196841.1">
    <property type="nucleotide sequence ID" value="NZ_FNGS01000001.1"/>
</dbReference>
<feature type="domain" description="Cytochrome c" evidence="6">
    <location>
        <begin position="186"/>
        <end position="274"/>
    </location>
</feature>
<feature type="region of interest" description="Disordered" evidence="5">
    <location>
        <begin position="298"/>
        <end position="323"/>
    </location>
</feature>
<dbReference type="InterPro" id="IPR009056">
    <property type="entry name" value="Cyt_c-like_dom"/>
</dbReference>
<evidence type="ECO:0000256" key="4">
    <source>
        <dbReference type="PROSITE-ProRule" id="PRU00433"/>
    </source>
</evidence>
<keyword evidence="3 4" id="KW-0408">Iron</keyword>
<proteinExistence type="predicted"/>
<protein>
    <submittedName>
        <fullName evidence="7">Cytochrome c</fullName>
    </submittedName>
</protein>
<name>A0A1G9I3H8_9BACT</name>
<evidence type="ECO:0000313" key="8">
    <source>
        <dbReference type="Proteomes" id="UP000198901"/>
    </source>
</evidence>
<dbReference type="InterPro" id="IPR051459">
    <property type="entry name" value="Cytochrome_c-type_DH"/>
</dbReference>
<accession>A0A1G9I3H8</accession>
<evidence type="ECO:0000259" key="6">
    <source>
        <dbReference type="PROSITE" id="PS51007"/>
    </source>
</evidence>
<dbReference type="AlphaFoldDB" id="A0A1G9I3H8"/>
<keyword evidence="8" id="KW-1185">Reference proteome</keyword>
<dbReference type="EMBL" id="FNGS01000001">
    <property type="protein sequence ID" value="SDL19781.1"/>
    <property type="molecule type" value="Genomic_DNA"/>
</dbReference>
<dbReference type="InterPro" id="IPR036909">
    <property type="entry name" value="Cyt_c-like_dom_sf"/>
</dbReference>
<dbReference type="OrthoDB" id="9779283at2"/>
<evidence type="ECO:0000256" key="1">
    <source>
        <dbReference type="ARBA" id="ARBA00022617"/>
    </source>
</evidence>
<evidence type="ECO:0000256" key="3">
    <source>
        <dbReference type="ARBA" id="ARBA00023004"/>
    </source>
</evidence>
<dbReference type="PANTHER" id="PTHR35008">
    <property type="entry name" value="BLL4482 PROTEIN-RELATED"/>
    <property type="match status" value="1"/>
</dbReference>
<gene>
    <name evidence="7" type="ORF">SAMN04488090_0321</name>
</gene>
<organism evidence="7 8">
    <name type="scientific">Siphonobacter aquaeclarae</name>
    <dbReference type="NCBI Taxonomy" id="563176"/>
    <lineage>
        <taxon>Bacteria</taxon>
        <taxon>Pseudomonadati</taxon>
        <taxon>Bacteroidota</taxon>
        <taxon>Cytophagia</taxon>
        <taxon>Cytophagales</taxon>
        <taxon>Cytophagaceae</taxon>
        <taxon>Siphonobacter</taxon>
    </lineage>
</organism>
<evidence type="ECO:0000256" key="2">
    <source>
        <dbReference type="ARBA" id="ARBA00022723"/>
    </source>
</evidence>
<dbReference type="SUPFAM" id="SSF46626">
    <property type="entry name" value="Cytochrome c"/>
    <property type="match status" value="2"/>
</dbReference>
<dbReference type="Proteomes" id="UP000198901">
    <property type="component" value="Unassembled WGS sequence"/>
</dbReference>
<evidence type="ECO:0000256" key="5">
    <source>
        <dbReference type="SAM" id="MobiDB-lite"/>
    </source>
</evidence>
<evidence type="ECO:0000313" key="7">
    <source>
        <dbReference type="EMBL" id="SDL19781.1"/>
    </source>
</evidence>
<dbReference type="GO" id="GO:0020037">
    <property type="term" value="F:heme binding"/>
    <property type="evidence" value="ECO:0007669"/>
    <property type="project" value="InterPro"/>
</dbReference>
<dbReference type="GO" id="GO:0046872">
    <property type="term" value="F:metal ion binding"/>
    <property type="evidence" value="ECO:0007669"/>
    <property type="project" value="UniProtKB-KW"/>
</dbReference>
<keyword evidence="1 4" id="KW-0349">Heme</keyword>
<dbReference type="STRING" id="563176.SAMN04488090_0321"/>
<dbReference type="Pfam" id="PF21342">
    <property type="entry name" value="SoxA-TsdA_cyt-c"/>
    <property type="match status" value="1"/>
</dbReference>
<dbReference type="PROSITE" id="PS51007">
    <property type="entry name" value="CYTC"/>
    <property type="match status" value="1"/>
</dbReference>
<reference evidence="7 8" key="1">
    <citation type="submission" date="2016-10" db="EMBL/GenBank/DDBJ databases">
        <authorList>
            <person name="de Groot N.N."/>
        </authorList>
    </citation>
    <scope>NUCLEOTIDE SEQUENCE [LARGE SCALE GENOMIC DNA]</scope>
    <source>
        <strain evidence="7 8">DSM 21668</strain>
    </source>
</reference>
<keyword evidence="2 4" id="KW-0479">Metal-binding</keyword>
<dbReference type="Pfam" id="PF00034">
    <property type="entry name" value="Cytochrom_C"/>
    <property type="match status" value="1"/>
</dbReference>